<dbReference type="OrthoDB" id="4533699at2"/>
<dbReference type="InterPro" id="IPR010982">
    <property type="entry name" value="Lambda_DNA-bd_dom_sf"/>
</dbReference>
<organism evidence="2 3">
    <name type="scientific">Antrihabitans cavernicola</name>
    <dbReference type="NCBI Taxonomy" id="2495913"/>
    <lineage>
        <taxon>Bacteria</taxon>
        <taxon>Bacillati</taxon>
        <taxon>Actinomycetota</taxon>
        <taxon>Actinomycetes</taxon>
        <taxon>Mycobacteriales</taxon>
        <taxon>Nocardiaceae</taxon>
        <taxon>Antrihabitans</taxon>
    </lineage>
</organism>
<evidence type="ECO:0000313" key="2">
    <source>
        <dbReference type="EMBL" id="KAA0024148.1"/>
    </source>
</evidence>
<sequence>MRQPDDPEHFARHVNFRREQLGLSHKGLKAAGGPAPPTTSKAENGKLDPRPETFAKLDRGLSWTPGSAAYTWHGGEPTPLELAMSTPLQPTPDSQPVAMSAVLALVSAYRRMVELDEADPGPISHEAFTDVRRQTGEAVSAVTGALVTDILERHSRTDAVTPLTNDLIEFALRDYMALPVVADEPNREEKLYRRWLVGRAGDIEPSLRRKFRRRLDRKLHRSEGVQRFET</sequence>
<accession>A0A5A7SDB6</accession>
<evidence type="ECO:0000256" key="1">
    <source>
        <dbReference type="SAM" id="MobiDB-lite"/>
    </source>
</evidence>
<dbReference type="SUPFAM" id="SSF47413">
    <property type="entry name" value="lambda repressor-like DNA-binding domains"/>
    <property type="match status" value="1"/>
</dbReference>
<feature type="region of interest" description="Disordered" evidence="1">
    <location>
        <begin position="1"/>
        <end position="51"/>
    </location>
</feature>
<dbReference type="RefSeq" id="WP_149429308.1">
    <property type="nucleotide sequence ID" value="NZ_VLNY01000002.1"/>
</dbReference>
<dbReference type="EMBL" id="VLNY01000002">
    <property type="protein sequence ID" value="KAA0024148.1"/>
    <property type="molecule type" value="Genomic_DNA"/>
</dbReference>
<reference evidence="2 3" key="1">
    <citation type="submission" date="2019-07" db="EMBL/GenBank/DDBJ databases">
        <title>Rhodococcus cavernicolus sp. nov., isolated from a cave.</title>
        <authorList>
            <person name="Lee S.D."/>
        </authorList>
    </citation>
    <scope>NUCLEOTIDE SEQUENCE [LARGE SCALE GENOMIC DNA]</scope>
    <source>
        <strain evidence="2 3">C1-24</strain>
    </source>
</reference>
<comment type="caution">
    <text evidence="2">The sequence shown here is derived from an EMBL/GenBank/DDBJ whole genome shotgun (WGS) entry which is preliminary data.</text>
</comment>
<dbReference type="GO" id="GO:0003677">
    <property type="term" value="F:DNA binding"/>
    <property type="evidence" value="ECO:0007669"/>
    <property type="project" value="InterPro"/>
</dbReference>
<name>A0A5A7SDB6_9NOCA</name>
<proteinExistence type="predicted"/>
<dbReference type="AlphaFoldDB" id="A0A5A7SDB6"/>
<gene>
    <name evidence="2" type="ORF">FOY51_06250</name>
</gene>
<evidence type="ECO:0000313" key="3">
    <source>
        <dbReference type="Proteomes" id="UP000322244"/>
    </source>
</evidence>
<protein>
    <submittedName>
        <fullName evidence="2">Helix-turn-helix transcriptional regulator</fullName>
    </submittedName>
</protein>
<keyword evidence="3" id="KW-1185">Reference proteome</keyword>
<feature type="compositionally biased region" description="Basic and acidic residues" evidence="1">
    <location>
        <begin position="1"/>
        <end position="20"/>
    </location>
</feature>
<dbReference type="Proteomes" id="UP000322244">
    <property type="component" value="Unassembled WGS sequence"/>
</dbReference>